<dbReference type="OrthoDB" id="439046at2759"/>
<dbReference type="PROSITE" id="PS51459">
    <property type="entry name" value="FIDO"/>
    <property type="match status" value="1"/>
</dbReference>
<dbReference type="AlphaFoldDB" id="A0A5J4WIT9"/>
<dbReference type="SUPFAM" id="SSF140931">
    <property type="entry name" value="Fic-like"/>
    <property type="match status" value="1"/>
</dbReference>
<proteinExistence type="predicted"/>
<dbReference type="Gene3D" id="1.10.3290.10">
    <property type="entry name" value="Fido-like domain"/>
    <property type="match status" value="1"/>
</dbReference>
<evidence type="ECO:0000313" key="3">
    <source>
        <dbReference type="Proteomes" id="UP000324800"/>
    </source>
</evidence>
<gene>
    <name evidence="2" type="ORF">EZS28_010029</name>
</gene>
<sequence>MYVSDKNNSEIISAANVGIQHENIDPRELQQLVNFAYEYIGEDKIIVMFASYLLYERIHPHIDGNGRMGKLLFFGYIYQLLDQFVPLSNTLRHNNTYDVGTVGQKI</sequence>
<dbReference type="InterPro" id="IPR003812">
    <property type="entry name" value="Fido"/>
</dbReference>
<name>A0A5J4WIT9_9EUKA</name>
<comment type="caution">
    <text evidence="2">The sequence shown here is derived from an EMBL/GenBank/DDBJ whole genome shotgun (WGS) entry which is preliminary data.</text>
</comment>
<accession>A0A5J4WIT9</accession>
<evidence type="ECO:0000259" key="1">
    <source>
        <dbReference type="PROSITE" id="PS51459"/>
    </source>
</evidence>
<dbReference type="InterPro" id="IPR036597">
    <property type="entry name" value="Fido-like_dom_sf"/>
</dbReference>
<dbReference type="Pfam" id="PF02661">
    <property type="entry name" value="Fic"/>
    <property type="match status" value="1"/>
</dbReference>
<protein>
    <recommendedName>
        <fullName evidence="1">Fido domain-containing protein</fullName>
    </recommendedName>
</protein>
<organism evidence="2 3">
    <name type="scientific">Streblomastix strix</name>
    <dbReference type="NCBI Taxonomy" id="222440"/>
    <lineage>
        <taxon>Eukaryota</taxon>
        <taxon>Metamonada</taxon>
        <taxon>Preaxostyla</taxon>
        <taxon>Oxymonadida</taxon>
        <taxon>Streblomastigidae</taxon>
        <taxon>Streblomastix</taxon>
    </lineage>
</organism>
<feature type="domain" description="Fido" evidence="1">
    <location>
        <begin position="1"/>
        <end position="106"/>
    </location>
</feature>
<reference evidence="2 3" key="1">
    <citation type="submission" date="2019-03" db="EMBL/GenBank/DDBJ databases">
        <title>Single cell metagenomics reveals metabolic interactions within the superorganism composed of flagellate Streblomastix strix and complex community of Bacteroidetes bacteria on its surface.</title>
        <authorList>
            <person name="Treitli S.C."/>
            <person name="Kolisko M."/>
            <person name="Husnik F."/>
            <person name="Keeling P."/>
            <person name="Hampl V."/>
        </authorList>
    </citation>
    <scope>NUCLEOTIDE SEQUENCE [LARGE SCALE GENOMIC DNA]</scope>
    <source>
        <strain evidence="2">ST1C</strain>
    </source>
</reference>
<evidence type="ECO:0000313" key="2">
    <source>
        <dbReference type="EMBL" id="KAA6394442.1"/>
    </source>
</evidence>
<dbReference type="Proteomes" id="UP000324800">
    <property type="component" value="Unassembled WGS sequence"/>
</dbReference>
<dbReference type="EMBL" id="SNRW01001942">
    <property type="protein sequence ID" value="KAA6394442.1"/>
    <property type="molecule type" value="Genomic_DNA"/>
</dbReference>